<dbReference type="EMBL" id="BGPR01000401">
    <property type="protein sequence ID" value="GBM18312.1"/>
    <property type="molecule type" value="Genomic_DNA"/>
</dbReference>
<sequence>MIAFRHGRFVGQISAEKARCSEPYTADEPVQTLRVKAPWLTQIHLLRNPQPRRVQKFQLPLSCSRNNWFVQEATTFHSLPCQGSYHSTVSIRVHSFAVIPRIVSFFLFQVLSFSS</sequence>
<dbReference type="AlphaFoldDB" id="A0A4Y2DND4"/>
<accession>A0A4Y2DND4</accession>
<gene>
    <name evidence="1" type="ORF">AVEN_147431_1</name>
</gene>
<dbReference type="Proteomes" id="UP000499080">
    <property type="component" value="Unassembled WGS sequence"/>
</dbReference>
<keyword evidence="2" id="KW-1185">Reference proteome</keyword>
<protein>
    <submittedName>
        <fullName evidence="1">Uncharacterized protein</fullName>
    </submittedName>
</protein>
<name>A0A4Y2DND4_ARAVE</name>
<evidence type="ECO:0000313" key="2">
    <source>
        <dbReference type="Proteomes" id="UP000499080"/>
    </source>
</evidence>
<evidence type="ECO:0000313" key="1">
    <source>
        <dbReference type="EMBL" id="GBM18312.1"/>
    </source>
</evidence>
<proteinExistence type="predicted"/>
<comment type="caution">
    <text evidence="1">The sequence shown here is derived from an EMBL/GenBank/DDBJ whole genome shotgun (WGS) entry which is preliminary data.</text>
</comment>
<organism evidence="1 2">
    <name type="scientific">Araneus ventricosus</name>
    <name type="common">Orbweaver spider</name>
    <name type="synonym">Epeira ventricosa</name>
    <dbReference type="NCBI Taxonomy" id="182803"/>
    <lineage>
        <taxon>Eukaryota</taxon>
        <taxon>Metazoa</taxon>
        <taxon>Ecdysozoa</taxon>
        <taxon>Arthropoda</taxon>
        <taxon>Chelicerata</taxon>
        <taxon>Arachnida</taxon>
        <taxon>Araneae</taxon>
        <taxon>Araneomorphae</taxon>
        <taxon>Entelegynae</taxon>
        <taxon>Araneoidea</taxon>
        <taxon>Araneidae</taxon>
        <taxon>Araneus</taxon>
    </lineage>
</organism>
<reference evidence="1 2" key="1">
    <citation type="journal article" date="2019" name="Sci. Rep.">
        <title>Orb-weaving spider Araneus ventricosus genome elucidates the spidroin gene catalogue.</title>
        <authorList>
            <person name="Kono N."/>
            <person name="Nakamura H."/>
            <person name="Ohtoshi R."/>
            <person name="Moran D.A.P."/>
            <person name="Shinohara A."/>
            <person name="Yoshida Y."/>
            <person name="Fujiwara M."/>
            <person name="Mori M."/>
            <person name="Tomita M."/>
            <person name="Arakawa K."/>
        </authorList>
    </citation>
    <scope>NUCLEOTIDE SEQUENCE [LARGE SCALE GENOMIC DNA]</scope>
</reference>